<proteinExistence type="predicted"/>
<dbReference type="InterPro" id="IPR049285">
    <property type="entry name" value="DUF4931_C"/>
</dbReference>
<dbReference type="Gene3D" id="3.30.428.10">
    <property type="entry name" value="HIT-like"/>
    <property type="match status" value="1"/>
</dbReference>
<dbReference type="SUPFAM" id="SSF54197">
    <property type="entry name" value="HIT-like"/>
    <property type="match status" value="1"/>
</dbReference>
<dbReference type="EMBL" id="JBEPLN010000020">
    <property type="protein sequence ID" value="MET3634607.1"/>
    <property type="molecule type" value="Genomic_DNA"/>
</dbReference>
<comment type="caution">
    <text evidence="3">The sequence shown here is derived from an EMBL/GenBank/DDBJ whole genome shotgun (WGS) entry which is preliminary data.</text>
</comment>
<keyword evidence="3" id="KW-0548">Nucleotidyltransferase</keyword>
<evidence type="ECO:0000313" key="3">
    <source>
        <dbReference type="EMBL" id="MET3634607.1"/>
    </source>
</evidence>
<sequence>MTRAKLTFNSSIAKKKPTNQDRCPFCYQEELGKVLDRQDQMIWVENKYPVLEQAYQTLIIESDWHDGDIPIYSRDYNRQLFSYAVEKFEYLEQSEKFKSVLCYKNFGPLSGGSLRHPHFQIVGLETVDGYAFIQESAFEGLEVQSFRQGARLVLSLDPIAGGLEFNIIISKRSHLEILADVSQLVLRFITYVYFKDKEASYNLFLYPIKEGFVCKIMPRYVVSPYLLGYGIRQVPSQKRLSQLKSQLESYLKDSLSDDI</sequence>
<dbReference type="InterPro" id="IPR046322">
    <property type="entry name" value="DUF4931"/>
</dbReference>
<dbReference type="Pfam" id="PF16285">
    <property type="entry name" value="DUF4931_N"/>
    <property type="match status" value="1"/>
</dbReference>
<accession>A0ABV2JFR5</accession>
<reference evidence="3 4" key="1">
    <citation type="submission" date="2024-06" db="EMBL/GenBank/DDBJ databases">
        <title>Genomic Encyclopedia of Type Strains, Phase IV (KMG-IV): sequencing the most valuable type-strain genomes for metagenomic binning, comparative biology and taxonomic classification.</title>
        <authorList>
            <person name="Goeker M."/>
        </authorList>
    </citation>
    <scope>NUCLEOTIDE SEQUENCE [LARGE SCALE GENOMIC DNA]</scope>
    <source>
        <strain evidence="3 4">DSM 28302</strain>
    </source>
</reference>
<dbReference type="Pfam" id="PF20956">
    <property type="entry name" value="DUF4931_C"/>
    <property type="match status" value="1"/>
</dbReference>
<keyword evidence="3" id="KW-0808">Transferase</keyword>
<dbReference type="RefSeq" id="WP_354369088.1">
    <property type="nucleotide sequence ID" value="NZ_JBEPLN010000020.1"/>
</dbReference>
<evidence type="ECO:0000313" key="4">
    <source>
        <dbReference type="Proteomes" id="UP001549037"/>
    </source>
</evidence>
<protein>
    <submittedName>
        <fullName evidence="3">Galactose-1-phosphate uridylyltransferase</fullName>
    </submittedName>
</protein>
<dbReference type="GO" id="GO:0016779">
    <property type="term" value="F:nucleotidyltransferase activity"/>
    <property type="evidence" value="ECO:0007669"/>
    <property type="project" value="UniProtKB-KW"/>
</dbReference>
<organism evidence="3 4">
    <name type="scientific">Streptococcus porcorum</name>
    <dbReference type="NCBI Taxonomy" id="701526"/>
    <lineage>
        <taxon>Bacteria</taxon>
        <taxon>Bacillati</taxon>
        <taxon>Bacillota</taxon>
        <taxon>Bacilli</taxon>
        <taxon>Lactobacillales</taxon>
        <taxon>Streptococcaceae</taxon>
        <taxon>Streptococcus</taxon>
    </lineage>
</organism>
<evidence type="ECO:0000259" key="2">
    <source>
        <dbReference type="Pfam" id="PF20956"/>
    </source>
</evidence>
<evidence type="ECO:0000259" key="1">
    <source>
        <dbReference type="Pfam" id="PF16285"/>
    </source>
</evidence>
<dbReference type="InterPro" id="IPR036265">
    <property type="entry name" value="HIT-like_sf"/>
</dbReference>
<dbReference type="Proteomes" id="UP001549037">
    <property type="component" value="Unassembled WGS sequence"/>
</dbReference>
<name>A0ABV2JFR5_9STRE</name>
<gene>
    <name evidence="3" type="ORF">ABID28_001253</name>
</gene>
<keyword evidence="4" id="KW-1185">Reference proteome</keyword>
<feature type="domain" description="DUF4931" evidence="1">
    <location>
        <begin position="8"/>
        <end position="126"/>
    </location>
</feature>
<feature type="domain" description="DUF4931" evidence="2">
    <location>
        <begin position="133"/>
        <end position="248"/>
    </location>
</feature>
<dbReference type="InterPro" id="IPR012361">
    <property type="entry name" value="GalT_short"/>
</dbReference>
<dbReference type="PIRSF" id="PIRSF031505">
    <property type="entry name" value="GalT_short"/>
    <property type="match status" value="1"/>
</dbReference>